<organism evidence="1 2">
    <name type="scientific">Hymenobacter mucosus</name>
    <dbReference type="NCBI Taxonomy" id="1411120"/>
    <lineage>
        <taxon>Bacteria</taxon>
        <taxon>Pseudomonadati</taxon>
        <taxon>Bacteroidota</taxon>
        <taxon>Cytophagia</taxon>
        <taxon>Cytophagales</taxon>
        <taxon>Hymenobacteraceae</taxon>
        <taxon>Hymenobacter</taxon>
    </lineage>
</organism>
<accession>A0A239A951</accession>
<reference evidence="2" key="1">
    <citation type="submission" date="2017-06" db="EMBL/GenBank/DDBJ databases">
        <authorList>
            <person name="Varghese N."/>
            <person name="Submissions S."/>
        </authorList>
    </citation>
    <scope>NUCLEOTIDE SEQUENCE [LARGE SCALE GENOMIC DNA]</scope>
    <source>
        <strain evidence="2">DSM 28041</strain>
    </source>
</reference>
<evidence type="ECO:0000313" key="1">
    <source>
        <dbReference type="EMBL" id="SNR92147.1"/>
    </source>
</evidence>
<protein>
    <submittedName>
        <fullName evidence="1">Uncharacterized protein</fullName>
    </submittedName>
</protein>
<gene>
    <name evidence="1" type="ORF">SAMN06269173_11179</name>
</gene>
<sequence length="105" mass="11705">MQRYWISFWADDPRSIGGDPGHTFFCTGYRDTEDDKGTCSMCVLAEGESFDAIWSTLKSDKFYPEAEQRFAEAADASFKPNSGGRFPSLLLWQVATPQQPGPLVA</sequence>
<dbReference type="Proteomes" id="UP000198310">
    <property type="component" value="Unassembled WGS sequence"/>
</dbReference>
<dbReference type="EMBL" id="FZNS01000011">
    <property type="protein sequence ID" value="SNR92147.1"/>
    <property type="molecule type" value="Genomic_DNA"/>
</dbReference>
<evidence type="ECO:0000313" key="2">
    <source>
        <dbReference type="Proteomes" id="UP000198310"/>
    </source>
</evidence>
<name>A0A239A951_9BACT</name>
<dbReference type="AlphaFoldDB" id="A0A239A951"/>
<proteinExistence type="predicted"/>
<keyword evidence="2" id="KW-1185">Reference proteome</keyword>